<reference evidence="4 5" key="1">
    <citation type="journal article" date="2007" name="Genome Res.">
        <title>Genome characteristics of facultatively symbiotic Frankia sp. strains reflect host range and host plant biogeography.</title>
        <authorList>
            <person name="Normand P."/>
            <person name="Lapierre P."/>
            <person name="Tisa L.S."/>
            <person name="Gogarten J.P."/>
            <person name="Alloisio N."/>
            <person name="Bagnarol E."/>
            <person name="Bassi C.A."/>
            <person name="Berry A.M."/>
            <person name="Bickhart D.M."/>
            <person name="Choisne N."/>
            <person name="Couloux A."/>
            <person name="Cournoyer B."/>
            <person name="Cruveiller S."/>
            <person name="Daubin V."/>
            <person name="Demange N."/>
            <person name="Francino M.P."/>
            <person name="Goltsman E."/>
            <person name="Huang Y."/>
            <person name="Kopp O.R."/>
            <person name="Labarre L."/>
            <person name="Lapidus A."/>
            <person name="Lavire C."/>
            <person name="Marechal J."/>
            <person name="Martinez M."/>
            <person name="Mastronunzio J.E."/>
            <person name="Mullin B.C."/>
            <person name="Niemann J."/>
            <person name="Pujic P."/>
            <person name="Rawnsley T."/>
            <person name="Rouy Z."/>
            <person name="Schenowitz C."/>
            <person name="Sellstedt A."/>
            <person name="Tavares F."/>
            <person name="Tomkins J.P."/>
            <person name="Vallenet D."/>
            <person name="Valverde C."/>
            <person name="Wall L.G."/>
            <person name="Wang Y."/>
            <person name="Medigue C."/>
            <person name="Benson D.R."/>
        </authorList>
    </citation>
    <scope>NUCLEOTIDE SEQUENCE [LARGE SCALE GENOMIC DNA]</scope>
    <source>
        <strain evidence="5">DSM 45986 / CECT 9034 / ACN14a</strain>
    </source>
</reference>
<keyword evidence="5" id="KW-1185">Reference proteome</keyword>
<protein>
    <recommendedName>
        <fullName evidence="3">CBS domain-containing protein</fullName>
    </recommendedName>
</protein>
<dbReference type="Pfam" id="PF00571">
    <property type="entry name" value="CBS"/>
    <property type="match status" value="2"/>
</dbReference>
<dbReference type="SMART" id="SM00116">
    <property type="entry name" value="CBS"/>
    <property type="match status" value="2"/>
</dbReference>
<accession>Q0RIT2</accession>
<dbReference type="PANTHER" id="PTHR43080:SF2">
    <property type="entry name" value="CBS DOMAIN-CONTAINING PROTEIN"/>
    <property type="match status" value="1"/>
</dbReference>
<feature type="domain" description="CBS" evidence="3">
    <location>
        <begin position="66"/>
        <end position="122"/>
    </location>
</feature>
<sequence length="132" mass="14048">MTRDPATVRADDTVDKAARLMREIDAGVIVVTENGGGAAGVLTDRDITVRVVAEDRDPHTTPVRDVASGDIETVTSNTLIDDAAELMRLRAVRRLPVVDDNRIVGVVSLGDLAREGDNESVLGQVSSMPANQ</sequence>
<evidence type="ECO:0000256" key="1">
    <source>
        <dbReference type="ARBA" id="ARBA00023122"/>
    </source>
</evidence>
<dbReference type="AlphaFoldDB" id="Q0RIT2"/>
<dbReference type="InterPro" id="IPR046342">
    <property type="entry name" value="CBS_dom_sf"/>
</dbReference>
<name>Q0RIT2_FRAAA</name>
<proteinExistence type="predicted"/>
<dbReference type="InterPro" id="IPR000644">
    <property type="entry name" value="CBS_dom"/>
</dbReference>
<dbReference type="eggNOG" id="COG2905">
    <property type="taxonomic scope" value="Bacteria"/>
</dbReference>
<keyword evidence="1 2" id="KW-0129">CBS domain</keyword>
<feature type="domain" description="CBS" evidence="3">
    <location>
        <begin position="1"/>
        <end position="58"/>
    </location>
</feature>
<organism evidence="4 5">
    <name type="scientific">Frankia alni (strain DSM 45986 / CECT 9034 / ACN14a)</name>
    <dbReference type="NCBI Taxonomy" id="326424"/>
    <lineage>
        <taxon>Bacteria</taxon>
        <taxon>Bacillati</taxon>
        <taxon>Actinomycetota</taxon>
        <taxon>Actinomycetes</taxon>
        <taxon>Frankiales</taxon>
        <taxon>Frankiaceae</taxon>
        <taxon>Frankia</taxon>
    </lineage>
</organism>
<dbReference type="CDD" id="cd04622">
    <property type="entry name" value="CBS_pair_HRP1_like"/>
    <property type="match status" value="1"/>
</dbReference>
<dbReference type="HOGENOM" id="CLU_040681_12_0_11"/>
<evidence type="ECO:0000313" key="4">
    <source>
        <dbReference type="EMBL" id="CAJ62583.1"/>
    </source>
</evidence>
<evidence type="ECO:0000256" key="2">
    <source>
        <dbReference type="PROSITE-ProRule" id="PRU00703"/>
    </source>
</evidence>
<dbReference type="EMBL" id="CT573213">
    <property type="protein sequence ID" value="CAJ62583.1"/>
    <property type="molecule type" value="Genomic_DNA"/>
</dbReference>
<dbReference type="PANTHER" id="PTHR43080">
    <property type="entry name" value="CBS DOMAIN-CONTAINING PROTEIN CBSX3, MITOCHONDRIAL"/>
    <property type="match status" value="1"/>
</dbReference>
<dbReference type="PROSITE" id="PS51371">
    <property type="entry name" value="CBS"/>
    <property type="match status" value="2"/>
</dbReference>
<gene>
    <name evidence="4" type="ordered locus">FRAAL3940</name>
</gene>
<evidence type="ECO:0000259" key="3">
    <source>
        <dbReference type="PROSITE" id="PS51371"/>
    </source>
</evidence>
<dbReference type="Proteomes" id="UP000000657">
    <property type="component" value="Chromosome"/>
</dbReference>
<dbReference type="KEGG" id="fal:FRAAL3940"/>
<dbReference type="InterPro" id="IPR051257">
    <property type="entry name" value="Diverse_CBS-Domain"/>
</dbReference>
<dbReference type="STRING" id="326424.FRAAL3940"/>
<dbReference type="SUPFAM" id="SSF54631">
    <property type="entry name" value="CBS-domain pair"/>
    <property type="match status" value="1"/>
</dbReference>
<dbReference type="Gene3D" id="3.10.580.10">
    <property type="entry name" value="CBS-domain"/>
    <property type="match status" value="1"/>
</dbReference>
<evidence type="ECO:0000313" key="5">
    <source>
        <dbReference type="Proteomes" id="UP000000657"/>
    </source>
</evidence>